<protein>
    <submittedName>
        <fullName evidence="2">Uncharacterized protein</fullName>
    </submittedName>
</protein>
<feature type="region of interest" description="Disordered" evidence="1">
    <location>
        <begin position="124"/>
        <end position="155"/>
    </location>
</feature>
<gene>
    <name evidence="2" type="ORF">GCM10009755_13770</name>
</gene>
<evidence type="ECO:0000313" key="3">
    <source>
        <dbReference type="Proteomes" id="UP001500755"/>
    </source>
</evidence>
<evidence type="ECO:0000313" key="2">
    <source>
        <dbReference type="EMBL" id="GAA2005377.1"/>
    </source>
</evidence>
<organism evidence="2 3">
    <name type="scientific">Brevibacterium samyangense</name>
    <dbReference type="NCBI Taxonomy" id="366888"/>
    <lineage>
        <taxon>Bacteria</taxon>
        <taxon>Bacillati</taxon>
        <taxon>Actinomycetota</taxon>
        <taxon>Actinomycetes</taxon>
        <taxon>Micrococcales</taxon>
        <taxon>Brevibacteriaceae</taxon>
        <taxon>Brevibacterium</taxon>
    </lineage>
</organism>
<sequence length="155" mass="16120">MDARGEIGDEDAGAPGEERLGDGPADAAGASGHDRDGVRHLHGFSCSPVAPLPPASLILPPVPPDFKRAERSFGPEAASRPGIARLFGIDPIWLLTRSVLAEQSVLQKPDDDVGFGFRSTPVHHPFPVSSSTSEAPVPQRRGTVSSAGGRTLGTV</sequence>
<keyword evidence="3" id="KW-1185">Reference proteome</keyword>
<dbReference type="EMBL" id="BAAANO010000013">
    <property type="protein sequence ID" value="GAA2005377.1"/>
    <property type="molecule type" value="Genomic_DNA"/>
</dbReference>
<proteinExistence type="predicted"/>
<dbReference type="Proteomes" id="UP001500755">
    <property type="component" value="Unassembled WGS sequence"/>
</dbReference>
<feature type="region of interest" description="Disordered" evidence="1">
    <location>
        <begin position="1"/>
        <end position="39"/>
    </location>
</feature>
<feature type="compositionally biased region" description="Polar residues" evidence="1">
    <location>
        <begin position="142"/>
        <end position="155"/>
    </location>
</feature>
<feature type="compositionally biased region" description="Low complexity" evidence="1">
    <location>
        <begin position="22"/>
        <end position="31"/>
    </location>
</feature>
<reference evidence="2 3" key="1">
    <citation type="journal article" date="2019" name="Int. J. Syst. Evol. Microbiol.">
        <title>The Global Catalogue of Microorganisms (GCM) 10K type strain sequencing project: providing services to taxonomists for standard genome sequencing and annotation.</title>
        <authorList>
            <consortium name="The Broad Institute Genomics Platform"/>
            <consortium name="The Broad Institute Genome Sequencing Center for Infectious Disease"/>
            <person name="Wu L."/>
            <person name="Ma J."/>
        </authorList>
    </citation>
    <scope>NUCLEOTIDE SEQUENCE [LARGE SCALE GENOMIC DNA]</scope>
    <source>
        <strain evidence="2 3">JCM 14546</strain>
    </source>
</reference>
<accession>A0ABN2TDQ9</accession>
<evidence type="ECO:0000256" key="1">
    <source>
        <dbReference type="SAM" id="MobiDB-lite"/>
    </source>
</evidence>
<name>A0ABN2TDQ9_9MICO</name>
<comment type="caution">
    <text evidence="2">The sequence shown here is derived from an EMBL/GenBank/DDBJ whole genome shotgun (WGS) entry which is preliminary data.</text>
</comment>